<reference evidence="1" key="2">
    <citation type="submission" date="2020-11" db="EMBL/GenBank/DDBJ databases">
        <authorList>
            <person name="McCartney M.A."/>
            <person name="Auch B."/>
            <person name="Kono T."/>
            <person name="Mallez S."/>
            <person name="Becker A."/>
            <person name="Gohl D.M."/>
            <person name="Silverstein K.A.T."/>
            <person name="Koren S."/>
            <person name="Bechman K.B."/>
            <person name="Herman A."/>
            <person name="Abrahante J.E."/>
            <person name="Garbe J."/>
        </authorList>
    </citation>
    <scope>NUCLEOTIDE SEQUENCE</scope>
    <source>
        <strain evidence="1">Duluth1</strain>
        <tissue evidence="1">Whole animal</tissue>
    </source>
</reference>
<evidence type="ECO:0000313" key="1">
    <source>
        <dbReference type="EMBL" id="KAH3836582.1"/>
    </source>
</evidence>
<dbReference type="EMBL" id="JAIWYP010000004">
    <property type="protein sequence ID" value="KAH3836582.1"/>
    <property type="molecule type" value="Genomic_DNA"/>
</dbReference>
<organism evidence="1 2">
    <name type="scientific">Dreissena polymorpha</name>
    <name type="common">Zebra mussel</name>
    <name type="synonym">Mytilus polymorpha</name>
    <dbReference type="NCBI Taxonomy" id="45954"/>
    <lineage>
        <taxon>Eukaryota</taxon>
        <taxon>Metazoa</taxon>
        <taxon>Spiralia</taxon>
        <taxon>Lophotrochozoa</taxon>
        <taxon>Mollusca</taxon>
        <taxon>Bivalvia</taxon>
        <taxon>Autobranchia</taxon>
        <taxon>Heteroconchia</taxon>
        <taxon>Euheterodonta</taxon>
        <taxon>Imparidentia</taxon>
        <taxon>Neoheterodontei</taxon>
        <taxon>Myida</taxon>
        <taxon>Dreissenoidea</taxon>
        <taxon>Dreissenidae</taxon>
        <taxon>Dreissena</taxon>
    </lineage>
</organism>
<comment type="caution">
    <text evidence="1">The sequence shown here is derived from an EMBL/GenBank/DDBJ whole genome shotgun (WGS) entry which is preliminary data.</text>
</comment>
<gene>
    <name evidence="1" type="ORF">DPMN_109954</name>
</gene>
<dbReference type="AlphaFoldDB" id="A0A9D4QNF7"/>
<name>A0A9D4QNF7_DREPO</name>
<keyword evidence="2" id="KW-1185">Reference proteome</keyword>
<protein>
    <submittedName>
        <fullName evidence="1">Uncharacterized protein</fullName>
    </submittedName>
</protein>
<reference evidence="1" key="1">
    <citation type="journal article" date="2019" name="bioRxiv">
        <title>The Genome of the Zebra Mussel, Dreissena polymorpha: A Resource for Invasive Species Research.</title>
        <authorList>
            <person name="McCartney M.A."/>
            <person name="Auch B."/>
            <person name="Kono T."/>
            <person name="Mallez S."/>
            <person name="Zhang Y."/>
            <person name="Obille A."/>
            <person name="Becker A."/>
            <person name="Abrahante J.E."/>
            <person name="Garbe J."/>
            <person name="Badalamenti J.P."/>
            <person name="Herman A."/>
            <person name="Mangelson H."/>
            <person name="Liachko I."/>
            <person name="Sullivan S."/>
            <person name="Sone E.D."/>
            <person name="Koren S."/>
            <person name="Silverstein K.A.T."/>
            <person name="Beckman K.B."/>
            <person name="Gohl D.M."/>
        </authorList>
    </citation>
    <scope>NUCLEOTIDE SEQUENCE</scope>
    <source>
        <strain evidence="1">Duluth1</strain>
        <tissue evidence="1">Whole animal</tissue>
    </source>
</reference>
<sequence length="76" mass="8986">MAKRKHICLIRIQRTHEANEDRTPANPSLMHSAVQKDINYDTTTPRMYKENVRFDVDNLCARHATYIQDKSKWLIS</sequence>
<dbReference type="Proteomes" id="UP000828390">
    <property type="component" value="Unassembled WGS sequence"/>
</dbReference>
<accession>A0A9D4QNF7</accession>
<proteinExistence type="predicted"/>
<evidence type="ECO:0000313" key="2">
    <source>
        <dbReference type="Proteomes" id="UP000828390"/>
    </source>
</evidence>